<evidence type="ECO:0000313" key="10">
    <source>
        <dbReference type="Proteomes" id="UP000252419"/>
    </source>
</evidence>
<reference evidence="9 10" key="1">
    <citation type="submission" date="2014-07" db="EMBL/GenBank/DDBJ databases">
        <title>Draft genome sequence of Thalassospira xianhensis P-4 (MCCC 1A02616).</title>
        <authorList>
            <person name="Lai Q."/>
            <person name="Shao Z."/>
        </authorList>
    </citation>
    <scope>NUCLEOTIDE SEQUENCE [LARGE SCALE GENOMIC DNA]</scope>
    <source>
        <strain evidence="9 10">MCCC 1A02616</strain>
    </source>
</reference>
<proteinExistence type="inferred from homology"/>
<evidence type="ECO:0000256" key="3">
    <source>
        <dbReference type="ARBA" id="ARBA00022763"/>
    </source>
</evidence>
<dbReference type="GO" id="GO:0006508">
    <property type="term" value="P:proteolysis"/>
    <property type="evidence" value="ECO:0007669"/>
    <property type="project" value="UniProtKB-KW"/>
</dbReference>
<keyword evidence="3" id="KW-0227">DNA damage</keyword>
<dbReference type="Gene3D" id="3.90.1680.10">
    <property type="entry name" value="SOS response associated peptidase-like"/>
    <property type="match status" value="1"/>
</dbReference>
<comment type="similarity">
    <text evidence="1 8">Belongs to the SOS response-associated peptidase family.</text>
</comment>
<evidence type="ECO:0000256" key="4">
    <source>
        <dbReference type="ARBA" id="ARBA00022801"/>
    </source>
</evidence>
<dbReference type="GO" id="GO:0003697">
    <property type="term" value="F:single-stranded DNA binding"/>
    <property type="evidence" value="ECO:0007669"/>
    <property type="project" value="InterPro"/>
</dbReference>
<organism evidence="9 10">
    <name type="scientific">Thalassospira xianhensis MCCC 1A02616</name>
    <dbReference type="NCBI Taxonomy" id="1177929"/>
    <lineage>
        <taxon>Bacteria</taxon>
        <taxon>Pseudomonadati</taxon>
        <taxon>Pseudomonadota</taxon>
        <taxon>Alphaproteobacteria</taxon>
        <taxon>Rhodospirillales</taxon>
        <taxon>Thalassospiraceae</taxon>
        <taxon>Thalassospira</taxon>
    </lineage>
</organism>
<dbReference type="Proteomes" id="UP000252419">
    <property type="component" value="Unassembled WGS sequence"/>
</dbReference>
<keyword evidence="6" id="KW-0238">DNA-binding</keyword>
<dbReference type="SUPFAM" id="SSF143081">
    <property type="entry name" value="BB1717-like"/>
    <property type="match status" value="1"/>
</dbReference>
<keyword evidence="4 8" id="KW-0378">Hydrolase</keyword>
<keyword evidence="5" id="KW-0190">Covalent protein-DNA linkage</keyword>
<dbReference type="AlphaFoldDB" id="A0A367UH65"/>
<evidence type="ECO:0000256" key="8">
    <source>
        <dbReference type="RuleBase" id="RU364100"/>
    </source>
</evidence>
<dbReference type="EMBL" id="JPWA01000001">
    <property type="protein sequence ID" value="RCK07655.1"/>
    <property type="molecule type" value="Genomic_DNA"/>
</dbReference>
<accession>A0A367UH65</accession>
<dbReference type="PANTHER" id="PTHR13604:SF0">
    <property type="entry name" value="ABASIC SITE PROCESSING PROTEIN HMCES"/>
    <property type="match status" value="1"/>
</dbReference>
<keyword evidence="2 8" id="KW-0645">Protease</keyword>
<keyword evidence="7" id="KW-0456">Lyase</keyword>
<dbReference type="InterPro" id="IPR003738">
    <property type="entry name" value="SRAP"/>
</dbReference>
<evidence type="ECO:0000256" key="5">
    <source>
        <dbReference type="ARBA" id="ARBA00023124"/>
    </source>
</evidence>
<evidence type="ECO:0000313" key="9">
    <source>
        <dbReference type="EMBL" id="RCK07655.1"/>
    </source>
</evidence>
<evidence type="ECO:0000256" key="6">
    <source>
        <dbReference type="ARBA" id="ARBA00023125"/>
    </source>
</evidence>
<sequence>MCGRYSHQLTWSEIHELAGMAFPVPEKDPKSNFNVAPTHFCPVVLTDGKDTWGETAYWGFVPHWWKKSLNDKKFNTINAKAEEIHKKATYRDAVQQHRCLVPATCFYEWRKSDRQPFAIGIGDGHDGFKPFLMAGIWSRWSGNYKDSQSEDTFDACTFTILTREAGDRMAEIHTREPAVLTDDEIASWMYKPLNEVISQVLEPTPSQLLYFRPVAKAVGNVRNNSPDLMQPESTLF</sequence>
<gene>
    <name evidence="9" type="ORF">TH5_00845</name>
</gene>
<dbReference type="GO" id="GO:0106300">
    <property type="term" value="P:protein-DNA covalent cross-linking repair"/>
    <property type="evidence" value="ECO:0007669"/>
    <property type="project" value="InterPro"/>
</dbReference>
<evidence type="ECO:0000256" key="7">
    <source>
        <dbReference type="ARBA" id="ARBA00023239"/>
    </source>
</evidence>
<protein>
    <recommendedName>
        <fullName evidence="8">Abasic site processing protein</fullName>
        <ecNumber evidence="8">3.4.-.-</ecNumber>
    </recommendedName>
</protein>
<evidence type="ECO:0000256" key="2">
    <source>
        <dbReference type="ARBA" id="ARBA00022670"/>
    </source>
</evidence>
<dbReference type="GO" id="GO:0016829">
    <property type="term" value="F:lyase activity"/>
    <property type="evidence" value="ECO:0007669"/>
    <property type="project" value="UniProtKB-KW"/>
</dbReference>
<evidence type="ECO:0000256" key="1">
    <source>
        <dbReference type="ARBA" id="ARBA00008136"/>
    </source>
</evidence>
<name>A0A367UH65_9PROT</name>
<dbReference type="InterPro" id="IPR036590">
    <property type="entry name" value="SRAP-like"/>
</dbReference>
<dbReference type="GO" id="GO:0008233">
    <property type="term" value="F:peptidase activity"/>
    <property type="evidence" value="ECO:0007669"/>
    <property type="project" value="UniProtKB-KW"/>
</dbReference>
<dbReference type="Pfam" id="PF02586">
    <property type="entry name" value="SRAP"/>
    <property type="match status" value="1"/>
</dbReference>
<keyword evidence="10" id="KW-1185">Reference proteome</keyword>
<comment type="caution">
    <text evidence="9">The sequence shown here is derived from an EMBL/GenBank/DDBJ whole genome shotgun (WGS) entry which is preliminary data.</text>
</comment>
<dbReference type="EC" id="3.4.-.-" evidence="8"/>
<dbReference type="PANTHER" id="PTHR13604">
    <property type="entry name" value="DC12-RELATED"/>
    <property type="match status" value="1"/>
</dbReference>